<organism evidence="3 4">
    <name type="scientific">Stratiformator vulcanicus</name>
    <dbReference type="NCBI Taxonomy" id="2527980"/>
    <lineage>
        <taxon>Bacteria</taxon>
        <taxon>Pseudomonadati</taxon>
        <taxon>Planctomycetota</taxon>
        <taxon>Planctomycetia</taxon>
        <taxon>Planctomycetales</taxon>
        <taxon>Planctomycetaceae</taxon>
        <taxon>Stratiformator</taxon>
    </lineage>
</organism>
<dbReference type="PANTHER" id="PTHR34107">
    <property type="entry name" value="SLL0198 PROTEIN-RELATED"/>
    <property type="match status" value="1"/>
</dbReference>
<dbReference type="Pfam" id="PF05685">
    <property type="entry name" value="Uma2"/>
    <property type="match status" value="1"/>
</dbReference>
<name>A0A517R6S3_9PLAN</name>
<proteinExistence type="predicted"/>
<dbReference type="SUPFAM" id="SSF52980">
    <property type="entry name" value="Restriction endonuclease-like"/>
    <property type="match status" value="1"/>
</dbReference>
<dbReference type="PANTHER" id="PTHR34107:SF4">
    <property type="entry name" value="SLL1222 PROTEIN"/>
    <property type="match status" value="1"/>
</dbReference>
<dbReference type="OrthoDB" id="280487at2"/>
<evidence type="ECO:0000313" key="3">
    <source>
        <dbReference type="EMBL" id="QDT39597.1"/>
    </source>
</evidence>
<gene>
    <name evidence="3" type="ORF">Pan189_40060</name>
</gene>
<dbReference type="EMBL" id="CP036268">
    <property type="protein sequence ID" value="QDT39597.1"/>
    <property type="molecule type" value="Genomic_DNA"/>
</dbReference>
<evidence type="ECO:0000259" key="2">
    <source>
        <dbReference type="Pfam" id="PF05685"/>
    </source>
</evidence>
<accession>A0A517R6S3</accession>
<protein>
    <recommendedName>
        <fullName evidence="2">Putative restriction endonuclease domain-containing protein</fullName>
    </recommendedName>
</protein>
<feature type="region of interest" description="Disordered" evidence="1">
    <location>
        <begin position="1"/>
        <end position="20"/>
    </location>
</feature>
<dbReference type="InterPro" id="IPR011335">
    <property type="entry name" value="Restrct_endonuc-II-like"/>
</dbReference>
<sequence length="215" mass="24482">MSTVQEPIAAPAEEPTSDVGDPTWEIARLFPLQGHWSESEYFALETKQLVELVDGKLEFPPMPTTSHQWLVMFIHRALYIYTEERKLPPPYFAGLPLRLRENLIREPDILWLSGEKEKQRGEQYWGTADFVLEVVSPGGRTRDLVEKKREYAAAGIFEYWIVDPKERTVAVLTLNDGDTEYSESGLYQHGDVAKSVLFQGFEIAVAELFSSDAQA</sequence>
<feature type="domain" description="Putative restriction endonuclease" evidence="2">
    <location>
        <begin position="40"/>
        <end position="206"/>
    </location>
</feature>
<evidence type="ECO:0000256" key="1">
    <source>
        <dbReference type="SAM" id="MobiDB-lite"/>
    </source>
</evidence>
<evidence type="ECO:0000313" key="4">
    <source>
        <dbReference type="Proteomes" id="UP000317318"/>
    </source>
</evidence>
<dbReference type="Gene3D" id="3.90.1570.10">
    <property type="entry name" value="tt1808, chain A"/>
    <property type="match status" value="1"/>
</dbReference>
<dbReference type="Proteomes" id="UP000317318">
    <property type="component" value="Chromosome"/>
</dbReference>
<keyword evidence="4" id="KW-1185">Reference proteome</keyword>
<dbReference type="InterPro" id="IPR012296">
    <property type="entry name" value="Nuclease_put_TT1808"/>
</dbReference>
<dbReference type="InterPro" id="IPR008538">
    <property type="entry name" value="Uma2"/>
</dbReference>
<dbReference type="RefSeq" id="WP_145365724.1">
    <property type="nucleotide sequence ID" value="NZ_CP036268.1"/>
</dbReference>
<dbReference type="CDD" id="cd06260">
    <property type="entry name" value="DUF820-like"/>
    <property type="match status" value="1"/>
</dbReference>
<dbReference type="AlphaFoldDB" id="A0A517R6S3"/>
<reference evidence="3 4" key="1">
    <citation type="submission" date="2019-02" db="EMBL/GenBank/DDBJ databases">
        <title>Deep-cultivation of Planctomycetes and their phenomic and genomic characterization uncovers novel biology.</title>
        <authorList>
            <person name="Wiegand S."/>
            <person name="Jogler M."/>
            <person name="Boedeker C."/>
            <person name="Pinto D."/>
            <person name="Vollmers J."/>
            <person name="Rivas-Marin E."/>
            <person name="Kohn T."/>
            <person name="Peeters S.H."/>
            <person name="Heuer A."/>
            <person name="Rast P."/>
            <person name="Oberbeckmann S."/>
            <person name="Bunk B."/>
            <person name="Jeske O."/>
            <person name="Meyerdierks A."/>
            <person name="Storesund J.E."/>
            <person name="Kallscheuer N."/>
            <person name="Luecker S."/>
            <person name="Lage O.M."/>
            <person name="Pohl T."/>
            <person name="Merkel B.J."/>
            <person name="Hornburger P."/>
            <person name="Mueller R.-W."/>
            <person name="Bruemmer F."/>
            <person name="Labrenz M."/>
            <person name="Spormann A.M."/>
            <person name="Op den Camp H."/>
            <person name="Overmann J."/>
            <person name="Amann R."/>
            <person name="Jetten M.S.M."/>
            <person name="Mascher T."/>
            <person name="Medema M.H."/>
            <person name="Devos D.P."/>
            <person name="Kaster A.-K."/>
            <person name="Ovreas L."/>
            <person name="Rohde M."/>
            <person name="Galperin M.Y."/>
            <person name="Jogler C."/>
        </authorList>
    </citation>
    <scope>NUCLEOTIDE SEQUENCE [LARGE SCALE GENOMIC DNA]</scope>
    <source>
        <strain evidence="3 4">Pan189</strain>
    </source>
</reference>
<dbReference type="KEGG" id="svp:Pan189_40060"/>